<evidence type="ECO:0000256" key="5">
    <source>
        <dbReference type="ARBA" id="ARBA00023295"/>
    </source>
</evidence>
<evidence type="ECO:0000256" key="7">
    <source>
        <dbReference type="ARBA" id="ARBA00033417"/>
    </source>
</evidence>
<comment type="catalytic activity">
    <reaction evidence="1">
        <text>Hydrolysis of (1-&gt;3)-beta-D-glucosidic linkages in (1-&gt;3)-beta-D-glucans.</text>
        <dbReference type="EC" id="3.2.1.39"/>
    </reaction>
</comment>
<keyword evidence="10" id="KW-0732">Signal</keyword>
<organism evidence="11 12">
    <name type="scientific">Quercus rubra</name>
    <name type="common">Northern red oak</name>
    <name type="synonym">Quercus borealis</name>
    <dbReference type="NCBI Taxonomy" id="3512"/>
    <lineage>
        <taxon>Eukaryota</taxon>
        <taxon>Viridiplantae</taxon>
        <taxon>Streptophyta</taxon>
        <taxon>Embryophyta</taxon>
        <taxon>Tracheophyta</taxon>
        <taxon>Spermatophyta</taxon>
        <taxon>Magnoliopsida</taxon>
        <taxon>eudicotyledons</taxon>
        <taxon>Gunneridae</taxon>
        <taxon>Pentapetalae</taxon>
        <taxon>rosids</taxon>
        <taxon>fabids</taxon>
        <taxon>Fagales</taxon>
        <taxon>Fagaceae</taxon>
        <taxon>Quercus</taxon>
    </lineage>
</organism>
<dbReference type="InterPro" id="IPR000490">
    <property type="entry name" value="Glyco_hydro_17"/>
</dbReference>
<comment type="similarity">
    <text evidence="2 8">Belongs to the glycosyl hydrolase 17 family.</text>
</comment>
<keyword evidence="4 9" id="KW-0378">Hydrolase</keyword>
<dbReference type="Gene3D" id="3.20.20.80">
    <property type="entry name" value="Glycosidases"/>
    <property type="match status" value="2"/>
</dbReference>
<sequence length="267" mass="30464">MSLMLLFGMLMASIDITAAKIGVCYGTLGNNLPSPGEVINMYKQYNIARMRLYDPNKDALQALRGTNIELMLGIPDKELKRIASSQDYANTWIQNNVQNYGDVTFRYITVGNEIKPDVKYKYPLLVNMYPYLSYIFDTKNIRLEYALFTSPSVVVQDGELGYKNIFDAILDAFYSALEKANGGSLKIVVSETGWPSEGGQATIFEYASLYNKNLIKHVQKGTPKKLNGPIETYMFAMFNENNRTPKYKKNYGLFYPNKQPKYRIKFN</sequence>
<reference evidence="11 12" key="1">
    <citation type="journal article" date="2023" name="G3 (Bethesda)">
        <title>A haplotype-resolved chromosome-scale genome for Quercus rubra L. provides insights into the genetics of adaptive traits for red oak species.</title>
        <authorList>
            <person name="Kapoor B."/>
            <person name="Jenkins J."/>
            <person name="Schmutz J."/>
            <person name="Zhebentyayeva T."/>
            <person name="Kuelheim C."/>
            <person name="Coggeshall M."/>
            <person name="Heim C."/>
            <person name="Lasky J.R."/>
            <person name="Leites L."/>
            <person name="Islam-Faridi N."/>
            <person name="Romero-Severson J."/>
            <person name="DeLeo V.L."/>
            <person name="Lucas S.M."/>
            <person name="Lazic D."/>
            <person name="Gailing O."/>
            <person name="Carlson J."/>
            <person name="Staton M."/>
        </authorList>
    </citation>
    <scope>NUCLEOTIDE SEQUENCE [LARGE SCALE GENOMIC DNA]</scope>
    <source>
        <strain evidence="11">Pseudo-F2</strain>
    </source>
</reference>
<evidence type="ECO:0000256" key="2">
    <source>
        <dbReference type="ARBA" id="ARBA00008773"/>
    </source>
</evidence>
<dbReference type="EC" id="3.2.1.39" evidence="3"/>
<evidence type="ECO:0000256" key="4">
    <source>
        <dbReference type="ARBA" id="ARBA00022801"/>
    </source>
</evidence>
<keyword evidence="5 9" id="KW-0326">Glycosidase</keyword>
<evidence type="ECO:0000256" key="3">
    <source>
        <dbReference type="ARBA" id="ARBA00012780"/>
    </source>
</evidence>
<dbReference type="Pfam" id="PF00332">
    <property type="entry name" value="Glyco_hydro_17"/>
    <property type="match status" value="2"/>
</dbReference>
<dbReference type="GO" id="GO:0042973">
    <property type="term" value="F:glucan endo-1,3-beta-D-glucosidase activity"/>
    <property type="evidence" value="ECO:0007669"/>
    <property type="project" value="UniProtKB-EC"/>
</dbReference>
<evidence type="ECO:0000256" key="9">
    <source>
        <dbReference type="RuleBase" id="RU004336"/>
    </source>
</evidence>
<dbReference type="GO" id="GO:0005975">
    <property type="term" value="P:carbohydrate metabolic process"/>
    <property type="evidence" value="ECO:0007669"/>
    <property type="project" value="InterPro"/>
</dbReference>
<dbReference type="InterPro" id="IPR044965">
    <property type="entry name" value="Glyco_hydro_17_plant"/>
</dbReference>
<gene>
    <name evidence="11" type="ORF">RGQ29_024430</name>
</gene>
<dbReference type="PANTHER" id="PTHR32227">
    <property type="entry name" value="GLUCAN ENDO-1,3-BETA-GLUCOSIDASE BG1-RELATED-RELATED"/>
    <property type="match status" value="1"/>
</dbReference>
<name>A0AAN7EV16_QUERU</name>
<feature type="signal peptide" evidence="10">
    <location>
        <begin position="1"/>
        <end position="19"/>
    </location>
</feature>
<evidence type="ECO:0000313" key="12">
    <source>
        <dbReference type="Proteomes" id="UP001324115"/>
    </source>
</evidence>
<accession>A0AAN7EV16</accession>
<dbReference type="Proteomes" id="UP001324115">
    <property type="component" value="Unassembled WGS sequence"/>
</dbReference>
<feature type="chain" id="PRO_5042905207" description="glucan endo-1,3-beta-D-glucosidase" evidence="10">
    <location>
        <begin position="20"/>
        <end position="267"/>
    </location>
</feature>
<comment type="caution">
    <text evidence="11">The sequence shown here is derived from an EMBL/GenBank/DDBJ whole genome shotgun (WGS) entry which is preliminary data.</text>
</comment>
<evidence type="ECO:0000256" key="10">
    <source>
        <dbReference type="SAM" id="SignalP"/>
    </source>
</evidence>
<dbReference type="SUPFAM" id="SSF51445">
    <property type="entry name" value="(Trans)glycosidases"/>
    <property type="match status" value="1"/>
</dbReference>
<keyword evidence="12" id="KW-1185">Reference proteome</keyword>
<dbReference type="AlphaFoldDB" id="A0AAN7EV16"/>
<evidence type="ECO:0000256" key="6">
    <source>
        <dbReference type="ARBA" id="ARBA00033335"/>
    </source>
</evidence>
<proteinExistence type="inferred from homology"/>
<dbReference type="EMBL" id="JAXUIC010000007">
    <property type="protein sequence ID" value="KAK4580776.1"/>
    <property type="molecule type" value="Genomic_DNA"/>
</dbReference>
<evidence type="ECO:0000256" key="8">
    <source>
        <dbReference type="RuleBase" id="RU004335"/>
    </source>
</evidence>
<evidence type="ECO:0000256" key="1">
    <source>
        <dbReference type="ARBA" id="ARBA00000382"/>
    </source>
</evidence>
<dbReference type="InterPro" id="IPR017853">
    <property type="entry name" value="GH"/>
</dbReference>
<evidence type="ECO:0000313" key="11">
    <source>
        <dbReference type="EMBL" id="KAK4580776.1"/>
    </source>
</evidence>
<protein>
    <recommendedName>
        <fullName evidence="3">glucan endo-1,3-beta-D-glucosidase</fullName>
        <ecNumber evidence="3">3.2.1.39</ecNumber>
    </recommendedName>
    <alternativeName>
        <fullName evidence="6">(1-&gt;3)-beta-glucan endohydrolase</fullName>
    </alternativeName>
    <alternativeName>
        <fullName evidence="7">Beta-1,3-endoglucanase</fullName>
    </alternativeName>
</protein>
<dbReference type="PROSITE" id="PS00587">
    <property type="entry name" value="GLYCOSYL_HYDROL_F17"/>
    <property type="match status" value="1"/>
</dbReference>